<dbReference type="AlphaFoldDB" id="A0AAV4JG12"/>
<dbReference type="EMBL" id="BMAT01010172">
    <property type="protein sequence ID" value="GFS21634.1"/>
    <property type="molecule type" value="Genomic_DNA"/>
</dbReference>
<keyword evidence="2" id="KW-1185">Reference proteome</keyword>
<comment type="caution">
    <text evidence="1">The sequence shown here is derived from an EMBL/GenBank/DDBJ whole genome shotgun (WGS) entry which is preliminary data.</text>
</comment>
<reference evidence="1 2" key="1">
    <citation type="journal article" date="2021" name="Elife">
        <title>Chloroplast acquisition without the gene transfer in kleptoplastic sea slugs, Plakobranchus ocellatus.</title>
        <authorList>
            <person name="Maeda T."/>
            <person name="Takahashi S."/>
            <person name="Yoshida T."/>
            <person name="Shimamura S."/>
            <person name="Takaki Y."/>
            <person name="Nagai Y."/>
            <person name="Toyoda A."/>
            <person name="Suzuki Y."/>
            <person name="Arimoto A."/>
            <person name="Ishii H."/>
            <person name="Satoh N."/>
            <person name="Nishiyama T."/>
            <person name="Hasebe M."/>
            <person name="Maruyama T."/>
            <person name="Minagawa J."/>
            <person name="Obokata J."/>
            <person name="Shigenobu S."/>
        </authorList>
    </citation>
    <scope>NUCLEOTIDE SEQUENCE [LARGE SCALE GENOMIC DNA]</scope>
</reference>
<proteinExistence type="predicted"/>
<organism evidence="1 2">
    <name type="scientific">Elysia marginata</name>
    <dbReference type="NCBI Taxonomy" id="1093978"/>
    <lineage>
        <taxon>Eukaryota</taxon>
        <taxon>Metazoa</taxon>
        <taxon>Spiralia</taxon>
        <taxon>Lophotrochozoa</taxon>
        <taxon>Mollusca</taxon>
        <taxon>Gastropoda</taxon>
        <taxon>Heterobranchia</taxon>
        <taxon>Euthyneura</taxon>
        <taxon>Panpulmonata</taxon>
        <taxon>Sacoglossa</taxon>
        <taxon>Placobranchoidea</taxon>
        <taxon>Plakobranchidae</taxon>
        <taxon>Elysia</taxon>
    </lineage>
</organism>
<evidence type="ECO:0000313" key="1">
    <source>
        <dbReference type="EMBL" id="GFS21634.1"/>
    </source>
</evidence>
<dbReference type="InterPro" id="IPR027417">
    <property type="entry name" value="P-loop_NTPase"/>
</dbReference>
<dbReference type="Proteomes" id="UP000762676">
    <property type="component" value="Unassembled WGS sequence"/>
</dbReference>
<sequence length="113" mass="12613">MSVVEWAKQTLTHYSRSLVGLSDRTASAAPPLISTMKVLLQTNRNFKKICDLKILNYGPMCLKRVRFLCKDTIEEKILGLQTSKLSLAKAVLTGSQTTSKKLTLNDLRLIFGV</sequence>
<dbReference type="Gene3D" id="3.40.50.300">
    <property type="entry name" value="P-loop containing nucleotide triphosphate hydrolases"/>
    <property type="match status" value="1"/>
</dbReference>
<accession>A0AAV4JG12</accession>
<name>A0AAV4JG12_9GAST</name>
<protein>
    <submittedName>
        <fullName evidence="1">Transcription termination factor 2</fullName>
    </submittedName>
</protein>
<evidence type="ECO:0000313" key="2">
    <source>
        <dbReference type="Proteomes" id="UP000762676"/>
    </source>
</evidence>
<gene>
    <name evidence="1" type="ORF">ElyMa_005088200</name>
</gene>